<feature type="transmembrane region" description="Helical" evidence="1">
    <location>
        <begin position="48"/>
        <end position="69"/>
    </location>
</feature>
<evidence type="ECO:0000313" key="4">
    <source>
        <dbReference type="Proteomes" id="UP000606730"/>
    </source>
</evidence>
<dbReference type="Proteomes" id="UP000606730">
    <property type="component" value="Unassembled WGS sequence"/>
</dbReference>
<dbReference type="RefSeq" id="WP_095595327.1">
    <property type="nucleotide sequence ID" value="NZ_BMKN01000003.1"/>
</dbReference>
<dbReference type="PANTHER" id="PTHR34978">
    <property type="entry name" value="POSSIBLE SENSOR-TRANSDUCER PROTEIN BLAR"/>
    <property type="match status" value="1"/>
</dbReference>
<reference evidence="3" key="1">
    <citation type="journal article" date="2014" name="Int. J. Syst. Evol. Microbiol.">
        <title>Complete genome sequence of Corynebacterium casei LMG S-19264T (=DSM 44701T), isolated from a smear-ripened cheese.</title>
        <authorList>
            <consortium name="US DOE Joint Genome Institute (JGI-PGF)"/>
            <person name="Walter F."/>
            <person name="Albersmeier A."/>
            <person name="Kalinowski J."/>
            <person name="Ruckert C."/>
        </authorList>
    </citation>
    <scope>NUCLEOTIDE SEQUENCE</scope>
    <source>
        <strain evidence="3">CGMCC 1.16012</strain>
    </source>
</reference>
<accession>A0A917AMG9</accession>
<evidence type="ECO:0000256" key="1">
    <source>
        <dbReference type="SAM" id="Phobius"/>
    </source>
</evidence>
<feature type="transmembrane region" description="Helical" evidence="1">
    <location>
        <begin position="6"/>
        <end position="27"/>
    </location>
</feature>
<dbReference type="CDD" id="cd07341">
    <property type="entry name" value="M56_BlaR1_MecR1_like"/>
    <property type="match status" value="1"/>
</dbReference>
<organism evidence="3 4">
    <name type="scientific">Actibacterium pelagium</name>
    <dbReference type="NCBI Taxonomy" id="2029103"/>
    <lineage>
        <taxon>Bacteria</taxon>
        <taxon>Pseudomonadati</taxon>
        <taxon>Pseudomonadota</taxon>
        <taxon>Alphaproteobacteria</taxon>
        <taxon>Rhodobacterales</taxon>
        <taxon>Roseobacteraceae</taxon>
        <taxon>Actibacterium</taxon>
    </lineage>
</organism>
<dbReference type="InterPro" id="IPR008756">
    <property type="entry name" value="Peptidase_M56"/>
</dbReference>
<feature type="domain" description="Peptidase M56" evidence="2">
    <location>
        <begin position="49"/>
        <end position="274"/>
    </location>
</feature>
<dbReference type="PANTHER" id="PTHR34978:SF3">
    <property type="entry name" value="SLR0241 PROTEIN"/>
    <property type="match status" value="1"/>
</dbReference>
<dbReference type="EMBL" id="BMKN01000003">
    <property type="protein sequence ID" value="GGE61973.1"/>
    <property type="molecule type" value="Genomic_DNA"/>
</dbReference>
<evidence type="ECO:0000259" key="2">
    <source>
        <dbReference type="Pfam" id="PF05569"/>
    </source>
</evidence>
<proteinExistence type="predicted"/>
<name>A0A917AMG9_9RHOB</name>
<comment type="caution">
    <text evidence="3">The sequence shown here is derived from an EMBL/GenBank/DDBJ whole genome shotgun (WGS) entry which is preliminary data.</text>
</comment>
<gene>
    <name evidence="3" type="ORF">GCM10011517_32030</name>
</gene>
<keyword evidence="1" id="KW-1133">Transmembrane helix</keyword>
<dbReference type="AlphaFoldDB" id="A0A917AMG9"/>
<evidence type="ECO:0000313" key="3">
    <source>
        <dbReference type="EMBL" id="GGE61973.1"/>
    </source>
</evidence>
<keyword evidence="4" id="KW-1185">Reference proteome</keyword>
<dbReference type="InterPro" id="IPR052173">
    <property type="entry name" value="Beta-lactam_resp_regulator"/>
</dbReference>
<protein>
    <recommendedName>
        <fullName evidence="2">Peptidase M56 domain-containing protein</fullName>
    </recommendedName>
</protein>
<keyword evidence="1" id="KW-0472">Membrane</keyword>
<sequence length="377" mass="42647">MDSDALLNTYIDLNLLLLAGAMIWLALRWGLARIGLGAAFLPQLRLMNWMIIILALSPVFASAVSHWIVARPPNLSDMLVSQYLQGNVQMSASDFEALLGAREEGVRALLSMQSVGAKALLAGFFLGALFCFGQTALAVIRLRNIVSRAFHWKRIGTVNLMFSDTAKVAFSTRGLFKRYVILPSTLLQSPKDLRLTISHEIQHFRQRDIEFELLLEVLRPMLWWNPAFHIWRREVRQMREYACDQALISRPNFDARAYCECLIRACTVAAQERAYFTRRTPAVALVDRRETRRSSSLYRRILHVADGAGRPGSRASWTMVSCLLVFAVFSTAVMIQRPAEWSHDRIMLSTVVNLERMAKRSEPPVSPFQGGFVGVTD</sequence>
<feature type="transmembrane region" description="Helical" evidence="1">
    <location>
        <begin position="119"/>
        <end position="140"/>
    </location>
</feature>
<keyword evidence="1" id="KW-0812">Transmembrane</keyword>
<reference evidence="3" key="2">
    <citation type="submission" date="2020-09" db="EMBL/GenBank/DDBJ databases">
        <authorList>
            <person name="Sun Q."/>
            <person name="Zhou Y."/>
        </authorList>
    </citation>
    <scope>NUCLEOTIDE SEQUENCE</scope>
    <source>
        <strain evidence="3">CGMCC 1.16012</strain>
    </source>
</reference>
<dbReference type="Pfam" id="PF05569">
    <property type="entry name" value="Peptidase_M56"/>
    <property type="match status" value="1"/>
</dbReference>
<dbReference type="OrthoDB" id="7743548at2"/>